<dbReference type="InParanoid" id="V5HXC2"/>
<evidence type="ECO:0000256" key="2">
    <source>
        <dbReference type="SAM" id="Phobius"/>
    </source>
</evidence>
<comment type="caution">
    <text evidence="3">The sequence shown here is derived from an EMBL/GenBank/DDBJ whole genome shotgun (WGS) entry which is preliminary data.</text>
</comment>
<feature type="transmembrane region" description="Helical" evidence="2">
    <location>
        <begin position="64"/>
        <end position="88"/>
    </location>
</feature>
<dbReference type="HOGENOM" id="CLU_037139_0_0_1"/>
<protein>
    <submittedName>
        <fullName evidence="3">Uncharacterized protein</fullName>
    </submittedName>
</protein>
<keyword evidence="2" id="KW-1133">Transmembrane helix</keyword>
<organism evidence="3 4">
    <name type="scientific">Byssochlamys spectabilis (strain No. 5 / NBRC 109023)</name>
    <name type="common">Paecilomyces variotii</name>
    <dbReference type="NCBI Taxonomy" id="1356009"/>
    <lineage>
        <taxon>Eukaryota</taxon>
        <taxon>Fungi</taxon>
        <taxon>Dikarya</taxon>
        <taxon>Ascomycota</taxon>
        <taxon>Pezizomycotina</taxon>
        <taxon>Eurotiomycetes</taxon>
        <taxon>Eurotiomycetidae</taxon>
        <taxon>Eurotiales</taxon>
        <taxon>Thermoascaceae</taxon>
        <taxon>Paecilomyces</taxon>
    </lineage>
</organism>
<name>V5HXC2_BYSSN</name>
<keyword evidence="4" id="KW-1185">Reference proteome</keyword>
<dbReference type="OrthoDB" id="5373426at2759"/>
<dbReference type="AlphaFoldDB" id="V5HXC2"/>
<keyword evidence="2" id="KW-0812">Transmembrane</keyword>
<dbReference type="EMBL" id="BAUL01000094">
    <property type="protein sequence ID" value="GAD94530.1"/>
    <property type="molecule type" value="Genomic_DNA"/>
</dbReference>
<feature type="region of interest" description="Disordered" evidence="1">
    <location>
        <begin position="25"/>
        <end position="47"/>
    </location>
</feature>
<dbReference type="Proteomes" id="UP000018001">
    <property type="component" value="Unassembled WGS sequence"/>
</dbReference>
<evidence type="ECO:0000313" key="3">
    <source>
        <dbReference type="EMBL" id="GAD94530.1"/>
    </source>
</evidence>
<sequence>MMSRRRSSHSEAALTASEPANPALAYPFSSSHQNHQTPRRGPIEGPYGQRLTRRVTWRSSTYKLVAYLYVLAVLYIVWLIRDIFFLPFSSSSSSSAQRSQGVSSDDYLARFVGRDECDISSTSLYTPPTGDGALRNAYCQNRAALLDAMSNGEHHGTGTSYDPQGCHYRWFSTGEICDVLSRFDGIVFVGDGPLFSIYAALNILLRENLALGSLRQWDMGSKQIEECKCDKQFSNSQCMAFRVGSSEEVYTYDGKATNRSPYVCSAYTRHIFLPVTGSPSPRSVHDKFQEIMPATAGGNRPVPVIHSLSLSTYLSRKVAAASMDEWLGFARASGRKVPFLWVGPTSAGYQNQKDAIGSQEDHALQQYTFDTARTAQSKGMEVLSMYNATSGATSLHGSYSGEKTSLMQAMMVSLEPIPVRISSTGARV</sequence>
<accession>V5HXC2</accession>
<proteinExistence type="predicted"/>
<dbReference type="eggNOG" id="ENOG502SNF8">
    <property type="taxonomic scope" value="Eukaryota"/>
</dbReference>
<gene>
    <name evidence="3" type="ORF">PVAR5_3156</name>
</gene>
<keyword evidence="2" id="KW-0472">Membrane</keyword>
<reference evidence="4" key="1">
    <citation type="journal article" date="2014" name="Genome Announc.">
        <title>Draft genome sequence of the formaldehyde-resistant fungus Byssochlamys spectabilis No. 5 (anamorph Paecilomyces variotii No. 5) (NBRC109023).</title>
        <authorList>
            <person name="Oka T."/>
            <person name="Ekino K."/>
            <person name="Fukuda K."/>
            <person name="Nomura Y."/>
        </authorList>
    </citation>
    <scope>NUCLEOTIDE SEQUENCE [LARGE SCALE GENOMIC DNA]</scope>
    <source>
        <strain evidence="4">No. 5 / NBRC 109023</strain>
    </source>
</reference>
<evidence type="ECO:0000313" key="4">
    <source>
        <dbReference type="Proteomes" id="UP000018001"/>
    </source>
</evidence>
<evidence type="ECO:0000256" key="1">
    <source>
        <dbReference type="SAM" id="MobiDB-lite"/>
    </source>
</evidence>